<dbReference type="PROSITE" id="PS51123">
    <property type="entry name" value="OMPA_2"/>
    <property type="match status" value="1"/>
</dbReference>
<dbReference type="PRINTS" id="PR01021">
    <property type="entry name" value="OMPADOMAIN"/>
</dbReference>
<dbReference type="PANTHER" id="PTHR30329:SF21">
    <property type="entry name" value="LIPOPROTEIN YIAD-RELATED"/>
    <property type="match status" value="1"/>
</dbReference>
<dbReference type="RefSeq" id="WP_192879010.1">
    <property type="nucleotide sequence ID" value="NZ_CP031124.1"/>
</dbReference>
<accession>A0A345D8Z8</accession>
<dbReference type="InterPro" id="IPR036737">
    <property type="entry name" value="OmpA-like_sf"/>
</dbReference>
<sequence>MSINLLDIAKSTLAPVLISKAESLFGMNDSLAGKAIAAILPTLLSGVLSKASTPSGASSLFKAINDHGVDANVGSNFANMLSTPAGVSSLGEQGGKLLGMLFGEKASGLGEQVANIAELPGQSKGVGGLLALAAPAIFGLLKNQIIGGKLSQQGFSSLLASQAPILEKSLPAKIAEWLGWGSLASFFDGIGNKLTSGTAEVAKQVVTSGSPTPNNKSGGFWKWLLPLLAIGLGAFLIKSCGKSDDMPKPPPPPPAPVAAAPAPAPAAPAPAEKFDPVAAATDAKGKYEAALKALEGGKCDADALSKALGLYVINFASASAAIPSADIGELKKAVPALKACTSTGVKIEVAGHTDNQGNPAANQKLSEARANAVKTLFAGSGIPAAAMQTKGFGDTQPVGDNKTDAGRFQNRRITYNSAK</sequence>
<reference evidence="8" key="1">
    <citation type="submission" date="2018-07" db="EMBL/GenBank/DDBJ databases">
        <authorList>
            <person name="Kim H."/>
        </authorList>
    </citation>
    <scope>NUCLEOTIDE SEQUENCE [LARGE SCALE GENOMIC DNA]</scope>
    <source>
        <strain evidence="8">F02</strain>
    </source>
</reference>
<feature type="region of interest" description="Disordered" evidence="5">
    <location>
        <begin position="243"/>
        <end position="270"/>
    </location>
</feature>
<dbReference type="SUPFAM" id="SSF103088">
    <property type="entry name" value="OmpA-like"/>
    <property type="match status" value="1"/>
</dbReference>
<protein>
    <submittedName>
        <fullName evidence="7">Outer membrane protein Omp38</fullName>
    </submittedName>
</protein>
<gene>
    <name evidence="7" type="ORF">DTO96_100546</name>
</gene>
<dbReference type="InterPro" id="IPR050330">
    <property type="entry name" value="Bact_OuterMem_StrucFunc"/>
</dbReference>
<dbReference type="PRINTS" id="PR01023">
    <property type="entry name" value="NAFLGMOTY"/>
</dbReference>
<keyword evidence="2 4" id="KW-0472">Membrane</keyword>
<dbReference type="InterPro" id="IPR006664">
    <property type="entry name" value="OMP_bac"/>
</dbReference>
<dbReference type="PROSITE" id="PS01068">
    <property type="entry name" value="OMPA_1"/>
    <property type="match status" value="1"/>
</dbReference>
<dbReference type="Gene3D" id="3.30.1330.60">
    <property type="entry name" value="OmpA-like domain"/>
    <property type="match status" value="1"/>
</dbReference>
<keyword evidence="3" id="KW-0998">Cell outer membrane</keyword>
<dbReference type="GO" id="GO:0009279">
    <property type="term" value="C:cell outer membrane"/>
    <property type="evidence" value="ECO:0007669"/>
    <property type="project" value="UniProtKB-SubCell"/>
</dbReference>
<dbReference type="AlphaFoldDB" id="A0A345D8Z8"/>
<evidence type="ECO:0000313" key="7">
    <source>
        <dbReference type="EMBL" id="AXF84836.1"/>
    </source>
</evidence>
<evidence type="ECO:0000256" key="5">
    <source>
        <dbReference type="SAM" id="MobiDB-lite"/>
    </source>
</evidence>
<dbReference type="InterPro" id="IPR006665">
    <property type="entry name" value="OmpA-like"/>
</dbReference>
<organism evidence="7 8">
    <name type="scientific">Ephemeroptericola cinctiostellae</name>
    <dbReference type="NCBI Taxonomy" id="2268024"/>
    <lineage>
        <taxon>Bacteria</taxon>
        <taxon>Pseudomonadati</taxon>
        <taxon>Pseudomonadota</taxon>
        <taxon>Betaproteobacteria</taxon>
        <taxon>Burkholderiales</taxon>
        <taxon>Burkholderiaceae</taxon>
        <taxon>Ephemeroptericola</taxon>
    </lineage>
</organism>
<dbReference type="InterPro" id="IPR009282">
    <property type="entry name" value="DUF937"/>
</dbReference>
<evidence type="ECO:0000256" key="4">
    <source>
        <dbReference type="PROSITE-ProRule" id="PRU00473"/>
    </source>
</evidence>
<dbReference type="Pfam" id="PF06078">
    <property type="entry name" value="DUF937"/>
    <property type="match status" value="1"/>
</dbReference>
<dbReference type="Pfam" id="PF00691">
    <property type="entry name" value="OmpA"/>
    <property type="match status" value="1"/>
</dbReference>
<keyword evidence="8" id="KW-1185">Reference proteome</keyword>
<name>A0A345D8Z8_9BURK</name>
<comment type="subcellular location">
    <subcellularLocation>
        <location evidence="1">Cell outer membrane</location>
    </subcellularLocation>
</comment>
<dbReference type="CDD" id="cd07185">
    <property type="entry name" value="OmpA_C-like"/>
    <property type="match status" value="1"/>
</dbReference>
<dbReference type="EMBL" id="CP031124">
    <property type="protein sequence ID" value="AXF84836.1"/>
    <property type="molecule type" value="Genomic_DNA"/>
</dbReference>
<evidence type="ECO:0000313" key="8">
    <source>
        <dbReference type="Proteomes" id="UP000252182"/>
    </source>
</evidence>
<dbReference type="PANTHER" id="PTHR30329">
    <property type="entry name" value="STATOR ELEMENT OF FLAGELLAR MOTOR COMPLEX"/>
    <property type="match status" value="1"/>
</dbReference>
<feature type="compositionally biased region" description="Pro residues" evidence="5">
    <location>
        <begin position="248"/>
        <end position="268"/>
    </location>
</feature>
<dbReference type="KEGG" id="hyf:DTO96_100546"/>
<dbReference type="InterPro" id="IPR006690">
    <property type="entry name" value="OMPA-like_CS"/>
</dbReference>
<evidence type="ECO:0000256" key="1">
    <source>
        <dbReference type="ARBA" id="ARBA00004442"/>
    </source>
</evidence>
<evidence type="ECO:0000259" key="6">
    <source>
        <dbReference type="PROSITE" id="PS51123"/>
    </source>
</evidence>
<proteinExistence type="predicted"/>
<dbReference type="Proteomes" id="UP000252182">
    <property type="component" value="Chromosome"/>
</dbReference>
<evidence type="ECO:0000256" key="2">
    <source>
        <dbReference type="ARBA" id="ARBA00023136"/>
    </source>
</evidence>
<evidence type="ECO:0000256" key="3">
    <source>
        <dbReference type="ARBA" id="ARBA00023237"/>
    </source>
</evidence>
<feature type="domain" description="OmpA-like" evidence="6">
    <location>
        <begin position="302"/>
        <end position="419"/>
    </location>
</feature>